<keyword evidence="3" id="KW-1185">Reference proteome</keyword>
<protein>
    <submittedName>
        <fullName evidence="2">IS982 family transposase</fullName>
    </submittedName>
</protein>
<accession>A0ABT5LRT6</accession>
<reference evidence="2 3" key="1">
    <citation type="submission" date="2023-02" db="EMBL/GenBank/DDBJ databases">
        <title>Entomopathogenic bacteria.</title>
        <authorList>
            <person name="Machado R.A."/>
        </authorList>
    </citation>
    <scope>NUCLEOTIDE SEQUENCE [LARGE SCALE GENOMIC DNA]</scope>
    <source>
        <strain evidence="2 3">XENO-2</strain>
    </source>
</reference>
<evidence type="ECO:0000313" key="3">
    <source>
        <dbReference type="Proteomes" id="UP001220225"/>
    </source>
</evidence>
<dbReference type="InterPro" id="IPR025668">
    <property type="entry name" value="Tnp_DDE_dom"/>
</dbReference>
<dbReference type="EMBL" id="JAQRFN010000009">
    <property type="protein sequence ID" value="MDC9597025.1"/>
    <property type="molecule type" value="Genomic_DNA"/>
</dbReference>
<sequence length="297" mass="34624">MNNLVEIFCDVADFCRFFIPQWTQFCLDNGYRLRRRQGRMYPSEIMTIVILFHLSHYRDFKHFYLAQIWKYHHNDFPALLSYPRFIRVAPLVLMPLCSYLTQLKGTPTGIAFIDSTRLRVCHNLRIPRHKVFEGRAQRGKTSMGWFYGFKLHLVINHQGEILALLALKVTAGNVDDREPVRELTKELTGSLYGDKGYLSQELADDLAKTGITFITQKRRNMKARVLAEWDKIMLSRRFIIETINGQLKIISQIEHSRHRSIKGFLLTVLGGVIAHCLKLKKPSLKNFYSEDDFPVMA</sequence>
<dbReference type="Pfam" id="PF13612">
    <property type="entry name" value="DDE_Tnp_1_3"/>
    <property type="match status" value="1"/>
</dbReference>
<evidence type="ECO:0000313" key="2">
    <source>
        <dbReference type="EMBL" id="MDC9597025.1"/>
    </source>
</evidence>
<evidence type="ECO:0000259" key="1">
    <source>
        <dbReference type="Pfam" id="PF13612"/>
    </source>
</evidence>
<gene>
    <name evidence="2" type="ORF">PSI14_09120</name>
</gene>
<comment type="caution">
    <text evidence="2">The sequence shown here is derived from an EMBL/GenBank/DDBJ whole genome shotgun (WGS) entry which is preliminary data.</text>
</comment>
<organism evidence="2 3">
    <name type="scientific">Xenorhabdus anantnagensis</name>
    <dbReference type="NCBI Taxonomy" id="3025875"/>
    <lineage>
        <taxon>Bacteria</taxon>
        <taxon>Pseudomonadati</taxon>
        <taxon>Pseudomonadota</taxon>
        <taxon>Gammaproteobacteria</taxon>
        <taxon>Enterobacterales</taxon>
        <taxon>Morganellaceae</taxon>
        <taxon>Xenorhabdus</taxon>
    </lineage>
</organism>
<feature type="domain" description="Transposase DDE" evidence="1">
    <location>
        <begin position="104"/>
        <end position="261"/>
    </location>
</feature>
<dbReference type="NCBIfam" id="NF033520">
    <property type="entry name" value="transpos_IS982"/>
    <property type="match status" value="1"/>
</dbReference>
<dbReference type="Proteomes" id="UP001220225">
    <property type="component" value="Unassembled WGS sequence"/>
</dbReference>
<name>A0ABT5LRT6_9GAMM</name>
<proteinExistence type="predicted"/>
<dbReference type="RefSeq" id="WP_273575610.1">
    <property type="nucleotide sequence ID" value="NZ_JAQRFN010000009.1"/>
</dbReference>